<evidence type="ECO:0000256" key="3">
    <source>
        <dbReference type="ARBA" id="ARBA00022475"/>
    </source>
</evidence>
<dbReference type="InParanoid" id="A0A7E5VED9"/>
<keyword evidence="9" id="KW-1185">Reference proteome</keyword>
<evidence type="ECO:0000256" key="2">
    <source>
        <dbReference type="ARBA" id="ARBA00005327"/>
    </source>
</evidence>
<evidence type="ECO:0000256" key="4">
    <source>
        <dbReference type="ARBA" id="ARBA00022692"/>
    </source>
</evidence>
<accession>A0A7E5VED9</accession>
<dbReference type="GO" id="GO:0005886">
    <property type="term" value="C:plasma membrane"/>
    <property type="evidence" value="ECO:0007669"/>
    <property type="project" value="UniProtKB-SubCell"/>
</dbReference>
<dbReference type="GO" id="GO:0008527">
    <property type="term" value="F:taste receptor activity"/>
    <property type="evidence" value="ECO:0007669"/>
    <property type="project" value="InterPro"/>
</dbReference>
<feature type="transmembrane region" description="Helical" evidence="8">
    <location>
        <begin position="670"/>
        <end position="689"/>
    </location>
</feature>
<sequence>MKVYQMTISKSDRPSNLQMCLRHGLRLGRWAGFFPVQGLGQTAIDGTSFKIKCFYSIYYLATIVGQVTMSSFTLLYFFQHEVTMTTVSYIIFYVTSLVSAILLLKLAKQWPKLMKKAKETEQILTEVKLDNRAVLKSSIIAYVAMALALVEHLLCTNFNVAIVMNCLEETSINTNVMENYVVHRMPYIFYYVPYSIYSALLFEYICIQSTFMWSFNDVLTICFSVYITAYFNTLNKVIANAASKNKANVSWATLREHYSSFVKLVKEIDAQVSSFILLSFFTDLFFICLQLFNSLHRDYVNFKICDDKQTKLALTSADYLLYYLYSFLFLVLRALMLSLFAANVHCVAMEPIFSIYDVSPSAYDNEVRRFELQLHHTKVGLTGKFFYVTREMVLKVVGTIITYELVLLQYSVPPKTPLKTNTATTAIYNDTEQIAYGQILATVEHCECNKVHDKRTIKESQFVTFQKCMKVLLIWGQCIGLNPVCGITNEDASKMRFTVFSLRFIYAVTLAVFNSLIALLCIYRLSASPTNISALVEHGLSVLSKLARVSDCNPKDEFWPEFHKLTSPWYYRQFNITSDTAPMQILLQALNLSATVVWNYLNMFVVCISMFLTSILLQVNKKIVKAVDKNYMPSSIWGELREDYTRATRMVRLFDDVISPIILISFANDLFFVCGQLFNILVLGFSFVFRMGANSVTEYIQKCPNYRSGILRGYEYPIYLTYSLVFLCGRFVVLSLATSEVNTASLEPSTVLYGIPSSAYSKEVERFLHQVNGDFVGLTGLRFFNITREVILSVASTIVTYELVLLQFSSQ</sequence>
<comment type="subcellular location">
    <subcellularLocation>
        <location evidence="1">Cell membrane</location>
        <topology evidence="1">Multi-pass membrane protein</topology>
    </subcellularLocation>
</comment>
<dbReference type="InterPro" id="IPR009318">
    <property type="entry name" value="Gustatory_rcpt"/>
</dbReference>
<dbReference type="PANTHER" id="PTHR21421">
    <property type="entry name" value="GUSTATORY RECEPTOR"/>
    <property type="match status" value="1"/>
</dbReference>
<comment type="similarity">
    <text evidence="2">Belongs to the insect chemoreceptor superfamily. Gustatory receptor (GR) family. Gr5a subfamily.</text>
</comment>
<feature type="transmembrane region" description="Helical" evidence="8">
    <location>
        <begin position="90"/>
        <end position="107"/>
    </location>
</feature>
<dbReference type="PANTHER" id="PTHR21421:SF29">
    <property type="entry name" value="GUSTATORY RECEPTOR 5A FOR TREHALOSE-RELATED"/>
    <property type="match status" value="1"/>
</dbReference>
<dbReference type="OrthoDB" id="5800391at2759"/>
<keyword evidence="5 8" id="KW-1133">Transmembrane helix</keyword>
<feature type="transmembrane region" description="Helical" evidence="8">
    <location>
        <begin position="187"/>
        <end position="207"/>
    </location>
</feature>
<reference evidence="10" key="1">
    <citation type="submission" date="2025-08" db="UniProtKB">
        <authorList>
            <consortium name="RefSeq"/>
        </authorList>
    </citation>
    <scope>IDENTIFICATION</scope>
</reference>
<evidence type="ECO:0000256" key="5">
    <source>
        <dbReference type="ARBA" id="ARBA00022989"/>
    </source>
</evidence>
<evidence type="ECO:0000313" key="9">
    <source>
        <dbReference type="Proteomes" id="UP000322000"/>
    </source>
</evidence>
<name>A0A7E5VED9_TRINI</name>
<feature type="transmembrane region" description="Helical" evidence="8">
    <location>
        <begin position="600"/>
        <end position="619"/>
    </location>
</feature>
<dbReference type="RefSeq" id="XP_026726620.1">
    <property type="nucleotide sequence ID" value="XM_026870819.1"/>
</dbReference>
<dbReference type="KEGG" id="tnl:113493038"/>
<gene>
    <name evidence="10" type="primary">LOC113493038</name>
</gene>
<feature type="transmembrane region" description="Helical" evidence="8">
    <location>
        <begin position="57"/>
        <end position="78"/>
    </location>
</feature>
<evidence type="ECO:0000256" key="1">
    <source>
        <dbReference type="ARBA" id="ARBA00004651"/>
    </source>
</evidence>
<dbReference type="AlphaFoldDB" id="A0A7E5VED9"/>
<dbReference type="GO" id="GO:0050916">
    <property type="term" value="P:sensory perception of sweet taste"/>
    <property type="evidence" value="ECO:0007669"/>
    <property type="project" value="UniProtKB-ARBA"/>
</dbReference>
<keyword evidence="7" id="KW-0675">Receptor</keyword>
<feature type="transmembrane region" description="Helical" evidence="8">
    <location>
        <begin position="716"/>
        <end position="737"/>
    </location>
</feature>
<dbReference type="GeneID" id="113493038"/>
<proteinExistence type="inferred from homology"/>
<keyword evidence="6 8" id="KW-0472">Membrane</keyword>
<dbReference type="Proteomes" id="UP000322000">
    <property type="component" value="Chromosome 4"/>
</dbReference>
<evidence type="ECO:0000256" key="7">
    <source>
        <dbReference type="ARBA" id="ARBA00023170"/>
    </source>
</evidence>
<feature type="transmembrane region" description="Helical" evidence="8">
    <location>
        <begin position="504"/>
        <end position="525"/>
    </location>
</feature>
<keyword evidence="3" id="KW-1003">Cell membrane</keyword>
<evidence type="ECO:0000256" key="6">
    <source>
        <dbReference type="ARBA" id="ARBA00023136"/>
    </source>
</evidence>
<dbReference type="Pfam" id="PF06151">
    <property type="entry name" value="Trehalose_recp"/>
    <property type="match status" value="4"/>
</dbReference>
<evidence type="ECO:0000313" key="10">
    <source>
        <dbReference type="RefSeq" id="XP_026726620.1"/>
    </source>
</evidence>
<feature type="transmembrane region" description="Helical" evidence="8">
    <location>
        <begin position="320"/>
        <end position="342"/>
    </location>
</feature>
<protein>
    <submittedName>
        <fullName evidence="10">Uncharacterized protein LOC113493038</fullName>
    </submittedName>
</protein>
<organism evidence="9 10">
    <name type="scientific">Trichoplusia ni</name>
    <name type="common">Cabbage looper</name>
    <dbReference type="NCBI Taxonomy" id="7111"/>
    <lineage>
        <taxon>Eukaryota</taxon>
        <taxon>Metazoa</taxon>
        <taxon>Ecdysozoa</taxon>
        <taxon>Arthropoda</taxon>
        <taxon>Hexapoda</taxon>
        <taxon>Insecta</taxon>
        <taxon>Pterygota</taxon>
        <taxon>Neoptera</taxon>
        <taxon>Endopterygota</taxon>
        <taxon>Lepidoptera</taxon>
        <taxon>Glossata</taxon>
        <taxon>Ditrysia</taxon>
        <taxon>Noctuoidea</taxon>
        <taxon>Noctuidae</taxon>
        <taxon>Plusiinae</taxon>
        <taxon>Trichoplusia</taxon>
    </lineage>
</organism>
<keyword evidence="4 8" id="KW-0812">Transmembrane</keyword>
<feature type="transmembrane region" description="Helical" evidence="8">
    <location>
        <begin position="272"/>
        <end position="292"/>
    </location>
</feature>
<evidence type="ECO:0000256" key="8">
    <source>
        <dbReference type="SAM" id="Phobius"/>
    </source>
</evidence>